<proteinExistence type="predicted"/>
<dbReference type="InterPro" id="IPR036380">
    <property type="entry name" value="Isochorismatase-like_sf"/>
</dbReference>
<dbReference type="InterPro" id="IPR000868">
    <property type="entry name" value="Isochorismatase-like_dom"/>
</dbReference>
<dbReference type="RefSeq" id="WP_169493498.1">
    <property type="nucleotide sequence ID" value="NZ_JABBGM010000004.1"/>
</dbReference>
<reference evidence="3 4" key="1">
    <citation type="submission" date="2020-04" db="EMBL/GenBank/DDBJ databases">
        <title>Novosphingobium sp. TW-4 isolated from soil.</title>
        <authorList>
            <person name="Dahal R.H."/>
            <person name="Chaudhary D.K."/>
        </authorList>
    </citation>
    <scope>NUCLEOTIDE SEQUENCE [LARGE SCALE GENOMIC DNA]</scope>
    <source>
        <strain evidence="3 4">TW-4</strain>
    </source>
</reference>
<keyword evidence="1" id="KW-0378">Hydrolase</keyword>
<dbReference type="PRINTS" id="PR01398">
    <property type="entry name" value="ISCHRISMTASE"/>
</dbReference>
<dbReference type="AlphaFoldDB" id="A0A7Y0BPK8"/>
<evidence type="ECO:0000256" key="1">
    <source>
        <dbReference type="ARBA" id="ARBA00022801"/>
    </source>
</evidence>
<sequence length="210" mass="22080">MGQENADLTENYAGAFDGRLPFGQRPALLLIDLVEAYLQPGSPLYAGIEDALASAVRMTAAARAIGIPIVFTNVEYQPGGADGGVFFRKVPALKVFEKGSPLGAFPTVLAPQDGDIVVTKRYASAFFATHLAATLTSMGVDTVLVCGTSTSGCIRATALDACQNGFLPFVVRDACGDRHRAPHEANLFDLQAKYAEIVSEAEALSLLAAI</sequence>
<dbReference type="Pfam" id="PF00857">
    <property type="entry name" value="Isochorismatase"/>
    <property type="match status" value="1"/>
</dbReference>
<dbReference type="CDD" id="cd01015">
    <property type="entry name" value="CSHase"/>
    <property type="match status" value="1"/>
</dbReference>
<dbReference type="PANTHER" id="PTHR43540:SF1">
    <property type="entry name" value="ISOCHORISMATASE HYDROLASE"/>
    <property type="match status" value="1"/>
</dbReference>
<dbReference type="Proteomes" id="UP000583556">
    <property type="component" value="Unassembled WGS sequence"/>
</dbReference>
<feature type="domain" description="Isochorismatase-like" evidence="2">
    <location>
        <begin position="27"/>
        <end position="201"/>
    </location>
</feature>
<dbReference type="GO" id="GO:0008908">
    <property type="term" value="F:isochorismatase activity"/>
    <property type="evidence" value="ECO:0007669"/>
    <property type="project" value="InterPro"/>
</dbReference>
<comment type="caution">
    <text evidence="3">The sequence shown here is derived from an EMBL/GenBank/DDBJ whole genome shotgun (WGS) entry which is preliminary data.</text>
</comment>
<accession>A0A7Y0BPK8</accession>
<dbReference type="PANTHER" id="PTHR43540">
    <property type="entry name" value="PEROXYUREIDOACRYLATE/UREIDOACRYLATE AMIDOHYDROLASE-RELATED"/>
    <property type="match status" value="1"/>
</dbReference>
<protein>
    <submittedName>
        <fullName evidence="3">Isochorismatase family protein</fullName>
    </submittedName>
</protein>
<name>A0A7Y0BPK8_9SPHN</name>
<keyword evidence="4" id="KW-1185">Reference proteome</keyword>
<dbReference type="SUPFAM" id="SSF52499">
    <property type="entry name" value="Isochorismatase-like hydrolases"/>
    <property type="match status" value="1"/>
</dbReference>
<evidence type="ECO:0000259" key="2">
    <source>
        <dbReference type="Pfam" id="PF00857"/>
    </source>
</evidence>
<dbReference type="InterPro" id="IPR050272">
    <property type="entry name" value="Isochorismatase-like_hydrls"/>
</dbReference>
<dbReference type="InterPro" id="IPR016291">
    <property type="entry name" value="Isochorismatase"/>
</dbReference>
<dbReference type="Gene3D" id="3.40.50.850">
    <property type="entry name" value="Isochorismatase-like"/>
    <property type="match status" value="1"/>
</dbReference>
<gene>
    <name evidence="3" type="ORF">HHL27_11275</name>
</gene>
<evidence type="ECO:0000313" key="4">
    <source>
        <dbReference type="Proteomes" id="UP000583556"/>
    </source>
</evidence>
<organism evidence="3 4">
    <name type="scientific">Novosphingobium olei</name>
    <dbReference type="NCBI Taxonomy" id="2728851"/>
    <lineage>
        <taxon>Bacteria</taxon>
        <taxon>Pseudomonadati</taxon>
        <taxon>Pseudomonadota</taxon>
        <taxon>Alphaproteobacteria</taxon>
        <taxon>Sphingomonadales</taxon>
        <taxon>Sphingomonadaceae</taxon>
        <taxon>Novosphingobium</taxon>
    </lineage>
</organism>
<evidence type="ECO:0000313" key="3">
    <source>
        <dbReference type="EMBL" id="NML94245.1"/>
    </source>
</evidence>
<dbReference type="EMBL" id="JABBGM010000004">
    <property type="protein sequence ID" value="NML94245.1"/>
    <property type="molecule type" value="Genomic_DNA"/>
</dbReference>